<dbReference type="STRING" id="1440763.BJI69_07415"/>
<dbReference type="Proteomes" id="UP000182987">
    <property type="component" value="Chromosome"/>
</dbReference>
<dbReference type="PATRIC" id="fig|1440763.5.peg.2389"/>
<dbReference type="RefSeq" id="WP_046968093.1">
    <property type="nucleotide sequence ID" value="NZ_CP017480.1"/>
</dbReference>
<reference evidence="2" key="1">
    <citation type="submission" date="2016-09" db="EMBL/GenBank/DDBJ databases">
        <authorList>
            <person name="Lysoe E."/>
        </authorList>
    </citation>
    <scope>NUCLEOTIDE SEQUENCE [LARGE SCALE GENOMIC DNA]</scope>
    <source>
        <strain evidence="2">LJ96T</strain>
    </source>
</reference>
<evidence type="ECO:0000313" key="1">
    <source>
        <dbReference type="EMBL" id="APG03754.1"/>
    </source>
</evidence>
<evidence type="ECO:0000313" key="2">
    <source>
        <dbReference type="Proteomes" id="UP000182987"/>
    </source>
</evidence>
<keyword evidence="2" id="KW-1185">Reference proteome</keyword>
<gene>
    <name evidence="1" type="ORF">BJI69_07415</name>
</gene>
<proteinExistence type="predicted"/>
<dbReference type="EMBL" id="CP017480">
    <property type="protein sequence ID" value="APG03754.1"/>
    <property type="molecule type" value="Genomic_DNA"/>
</dbReference>
<dbReference type="OrthoDB" id="5958017at2"/>
<dbReference type="KEGG" id="lrz:BJI69_07415"/>
<dbReference type="AlphaFoldDB" id="A0A0G9HAP8"/>
<accession>A0A0G9HAP8</accession>
<protein>
    <submittedName>
        <fullName evidence="1">Uncharacterized protein</fullName>
    </submittedName>
</protein>
<organism evidence="1 2">
    <name type="scientific">Luteibacter rhizovicinus DSM 16549</name>
    <dbReference type="NCBI Taxonomy" id="1440763"/>
    <lineage>
        <taxon>Bacteria</taxon>
        <taxon>Pseudomonadati</taxon>
        <taxon>Pseudomonadota</taxon>
        <taxon>Gammaproteobacteria</taxon>
        <taxon>Lysobacterales</taxon>
        <taxon>Rhodanobacteraceae</taxon>
        <taxon>Luteibacter</taxon>
    </lineage>
</organism>
<sequence>MNDTLSPRRLRALIALGWLAVGTLVLLVTPLSAHSESLGWTPAFWLMLAPASVLVAMRPGLPLSLLAALFRR</sequence>
<name>A0A0G9HAP8_9GAMM</name>